<evidence type="ECO:0000259" key="3">
    <source>
        <dbReference type="Pfam" id="PF11774"/>
    </source>
</evidence>
<dbReference type="Pfam" id="PF23359">
    <property type="entry name" value="Lsr2_DNA-bd"/>
    <property type="match status" value="1"/>
</dbReference>
<dbReference type="Proteomes" id="UP000295431">
    <property type="component" value="Unassembled WGS sequence"/>
</dbReference>
<dbReference type="InterPro" id="IPR024412">
    <property type="entry name" value="Lsr2_dim_dom"/>
</dbReference>
<name>A0A4R4NWE5_9ACTN</name>
<proteinExistence type="predicted"/>
<dbReference type="InterPro" id="IPR042261">
    <property type="entry name" value="Lsr2-like_dimerization"/>
</dbReference>
<evidence type="ECO:0000256" key="1">
    <source>
        <dbReference type="ARBA" id="ARBA00023125"/>
    </source>
</evidence>
<dbReference type="InterPro" id="IPR036625">
    <property type="entry name" value="E3-bd_dom_sf"/>
</dbReference>
<comment type="caution">
    <text evidence="5">The sequence shown here is derived from an EMBL/GenBank/DDBJ whole genome shotgun (WGS) entry which is preliminary data.</text>
</comment>
<dbReference type="GO" id="GO:0016746">
    <property type="term" value="F:acyltransferase activity"/>
    <property type="evidence" value="ECO:0007669"/>
    <property type="project" value="InterPro"/>
</dbReference>
<evidence type="ECO:0000256" key="2">
    <source>
        <dbReference type="SAM" id="MobiDB-lite"/>
    </source>
</evidence>
<keyword evidence="6" id="KW-1185">Reference proteome</keyword>
<keyword evidence="1" id="KW-0238">DNA-binding</keyword>
<dbReference type="EMBL" id="SMJW01000163">
    <property type="protein sequence ID" value="TDC11762.1"/>
    <property type="molecule type" value="Genomic_DNA"/>
</dbReference>
<dbReference type="AlphaFoldDB" id="A0A4R4NWE5"/>
<evidence type="ECO:0000259" key="4">
    <source>
        <dbReference type="Pfam" id="PF23359"/>
    </source>
</evidence>
<dbReference type="OrthoDB" id="4113332at2"/>
<dbReference type="Pfam" id="PF11774">
    <property type="entry name" value="Lsr2"/>
    <property type="match status" value="1"/>
</dbReference>
<evidence type="ECO:0000313" key="5">
    <source>
        <dbReference type="EMBL" id="TDC11762.1"/>
    </source>
</evidence>
<organism evidence="5 6">
    <name type="scientific">Actinomadura bangladeshensis</name>
    <dbReference type="NCBI Taxonomy" id="453573"/>
    <lineage>
        <taxon>Bacteria</taxon>
        <taxon>Bacillati</taxon>
        <taxon>Actinomycetota</taxon>
        <taxon>Actinomycetes</taxon>
        <taxon>Streptosporangiales</taxon>
        <taxon>Thermomonosporaceae</taxon>
        <taxon>Actinomadura</taxon>
    </lineage>
</organism>
<dbReference type="GO" id="GO:0003677">
    <property type="term" value="F:DNA binding"/>
    <property type="evidence" value="ECO:0007669"/>
    <property type="project" value="UniProtKB-KW"/>
</dbReference>
<reference evidence="5 6" key="1">
    <citation type="submission" date="2019-03" db="EMBL/GenBank/DDBJ databases">
        <title>Draft genome sequences of novel Actinobacteria.</title>
        <authorList>
            <person name="Sahin N."/>
            <person name="Ay H."/>
            <person name="Saygin H."/>
        </authorList>
    </citation>
    <scope>NUCLEOTIDE SEQUENCE [LARGE SCALE GENOMIC DNA]</scope>
    <source>
        <strain evidence="5 6">DSM 45347</strain>
    </source>
</reference>
<feature type="domain" description="Lsr2 DNA-binding" evidence="4">
    <location>
        <begin position="72"/>
        <end position="107"/>
    </location>
</feature>
<feature type="domain" description="Lsr2 dimerization" evidence="3">
    <location>
        <begin position="1"/>
        <end position="57"/>
    </location>
</feature>
<protein>
    <submittedName>
        <fullName evidence="5">Lsr2 family protein</fullName>
    </submittedName>
</protein>
<dbReference type="InterPro" id="IPR055370">
    <property type="entry name" value="Lsr2_DNA-bd"/>
</dbReference>
<dbReference type="Gene3D" id="3.30.60.230">
    <property type="entry name" value="Lsr2, dimerization domain"/>
    <property type="match status" value="1"/>
</dbReference>
<sequence length="108" mass="12015">MARQVRIIKTDDLDGGEADETVSFAIDGRTYEIDLSEDNARKLRGMLHGYMESGRRLKAARGGRPAARGAGARERSAEIRQWAKDNGIKINDRGRIPATVIEQYEAAR</sequence>
<accession>A0A4R4NWE5</accession>
<feature type="region of interest" description="Disordered" evidence="2">
    <location>
        <begin position="58"/>
        <end position="77"/>
    </location>
</feature>
<dbReference type="RefSeq" id="WP_131942944.1">
    <property type="nucleotide sequence ID" value="NZ_BAAAMX010000025.1"/>
</dbReference>
<dbReference type="Gene3D" id="4.10.320.10">
    <property type="entry name" value="E3-binding domain"/>
    <property type="match status" value="1"/>
</dbReference>
<evidence type="ECO:0000313" key="6">
    <source>
        <dbReference type="Proteomes" id="UP000295431"/>
    </source>
</evidence>
<gene>
    <name evidence="5" type="ORF">E1284_26960</name>
</gene>